<dbReference type="PANTHER" id="PTHR47017:SF1">
    <property type="entry name" value="ACYL-COA"/>
    <property type="match status" value="1"/>
</dbReference>
<dbReference type="EMBL" id="CP059693">
    <property type="protein sequence ID" value="WDE14061.1"/>
    <property type="molecule type" value="Genomic_DNA"/>
</dbReference>
<dbReference type="Gene3D" id="3.40.630.30">
    <property type="match status" value="1"/>
</dbReference>
<dbReference type="Pfam" id="PF04339">
    <property type="entry name" value="FemAB_like"/>
    <property type="match status" value="1"/>
</dbReference>
<accession>A0ABY7VKQ7</accession>
<protein>
    <submittedName>
        <fullName evidence="1">N-acetyltransferase</fullName>
    </submittedName>
</protein>
<name>A0ABY7VKQ7_9GAMM</name>
<dbReference type="Proteomes" id="UP001215231">
    <property type="component" value="Chromosome"/>
</dbReference>
<organism evidence="1 2">
    <name type="scientific">Thalassomonas haliotis</name>
    <dbReference type="NCBI Taxonomy" id="485448"/>
    <lineage>
        <taxon>Bacteria</taxon>
        <taxon>Pseudomonadati</taxon>
        <taxon>Pseudomonadota</taxon>
        <taxon>Gammaproteobacteria</taxon>
        <taxon>Alteromonadales</taxon>
        <taxon>Colwelliaceae</taxon>
        <taxon>Thalassomonas</taxon>
    </lineage>
</organism>
<gene>
    <name evidence="1" type="ORF">H3N35_11815</name>
</gene>
<dbReference type="RefSeq" id="WP_274054543.1">
    <property type="nucleotide sequence ID" value="NZ_CP059693.1"/>
</dbReference>
<dbReference type="InterPro" id="IPR016181">
    <property type="entry name" value="Acyl_CoA_acyltransferase"/>
</dbReference>
<proteinExistence type="predicted"/>
<evidence type="ECO:0000313" key="2">
    <source>
        <dbReference type="Proteomes" id="UP001215231"/>
    </source>
</evidence>
<dbReference type="SUPFAM" id="SSF55729">
    <property type="entry name" value="Acyl-CoA N-acyltransferases (Nat)"/>
    <property type="match status" value="1"/>
</dbReference>
<keyword evidence="2" id="KW-1185">Reference proteome</keyword>
<dbReference type="PANTHER" id="PTHR47017">
    <property type="entry name" value="ACYL-COA"/>
    <property type="match status" value="1"/>
</dbReference>
<evidence type="ECO:0000313" key="1">
    <source>
        <dbReference type="EMBL" id="WDE14061.1"/>
    </source>
</evidence>
<dbReference type="InterPro" id="IPR007434">
    <property type="entry name" value="FemAB-like"/>
</dbReference>
<sequence length="392" mass="45935">MTFDKSIDFDVFYLDATSRVSADIWDRLFQRRDPFVRHAYLSALEQSNCVGGNSGWQVSHLMVKNRQNGAVVALMPLYIKSHSFGEYLFDWSWAQAYQKYGFEYYPKLVSAIPFTPVAGERLAIAGDYQLYRQQIAGLVTRALLDKARELNVQTVQCFFYPDRANTGTLLQANDWLSRRDVQFYWLNEGYVDFSDYLGAMSARKRKNIKKERDRVFASGIRFHWLSGADMNSELWQQFLRFYQATYAKRSGHYGYLNKHFFTTLSETMADNLLLLFAKQQGKTVAAALFFRDQQTLYGRYWGCEQEFDFLHFETCYYQGIDYCIRHKLKHFNAGVQGEHKVARGFTPVFTYGAYQILRPDFTAAIGDFLKQEDAYLQQYFQQMHTRLPFKAK</sequence>
<reference evidence="1 2" key="1">
    <citation type="journal article" date="2022" name="Mar. Drugs">
        <title>Bioassay-Guided Fractionation Leads to the Detection of Cholic Acid Generated by the Rare Thalassomonas sp.</title>
        <authorList>
            <person name="Pheiffer F."/>
            <person name="Schneider Y.K."/>
            <person name="Hansen E.H."/>
            <person name="Andersen J.H."/>
            <person name="Isaksson J."/>
            <person name="Busche T."/>
            <person name="R C."/>
            <person name="Kalinowski J."/>
            <person name="Zyl L.V."/>
            <person name="Trindade M."/>
        </authorList>
    </citation>
    <scope>NUCLEOTIDE SEQUENCE [LARGE SCALE GENOMIC DNA]</scope>
    <source>
        <strain evidence="1 2">A5K-61T</strain>
    </source>
</reference>